<reference evidence="4" key="1">
    <citation type="submission" date="2025-08" db="UniProtKB">
        <authorList>
            <consortium name="RefSeq"/>
        </authorList>
    </citation>
    <scope>IDENTIFICATION</scope>
    <source>
        <strain evidence="4">11010-0011.00</strain>
        <tissue evidence="4">Whole body</tissue>
    </source>
</reference>
<evidence type="ECO:0000313" key="4">
    <source>
        <dbReference type="RefSeq" id="XP_030385721.1"/>
    </source>
</evidence>
<dbReference type="GO" id="GO:0062129">
    <property type="term" value="C:chitin-based extracellular matrix"/>
    <property type="evidence" value="ECO:0007669"/>
    <property type="project" value="TreeGrafter"/>
</dbReference>
<dbReference type="PANTHER" id="PTHR10380:SF196">
    <property type="entry name" value="CUTICULAR PROTEIN 72EA"/>
    <property type="match status" value="1"/>
</dbReference>
<keyword evidence="3" id="KW-1185">Reference proteome</keyword>
<dbReference type="RefSeq" id="XP_030385721.1">
    <property type="nucleotide sequence ID" value="XM_030529861.1"/>
</dbReference>
<dbReference type="PROSITE" id="PS51155">
    <property type="entry name" value="CHIT_BIND_RR_2"/>
    <property type="match status" value="1"/>
</dbReference>
<dbReference type="GeneID" id="115632631"/>
<name>A0A6J2UB33_DROLE</name>
<evidence type="ECO:0000256" key="2">
    <source>
        <dbReference type="SAM" id="SignalP"/>
    </source>
</evidence>
<dbReference type="GO" id="GO:0008010">
    <property type="term" value="F:structural constituent of chitin-based larval cuticle"/>
    <property type="evidence" value="ECO:0007669"/>
    <property type="project" value="TreeGrafter"/>
</dbReference>
<dbReference type="InterPro" id="IPR050468">
    <property type="entry name" value="Cuticle_Struct_Prot"/>
</dbReference>
<sequence length="215" mass="23875">MRPQLIVLVALCVAANGLALYGSPALLRTYPYIYTATGSSLATPTQQQYLSQDQLGQYAYGYVEPLSSKQESRSIDGITRGSYSYRDATGQLQTVDYTADEAGFHVAATNLPQQFRTDTVQVAAARQSHLAAHEEARLRLASHRHDQHVQPNVRLLEVPHPVADTAEVAAAKSVHLKRVEAEKLRNELLGPHSSYIVPNVYSYSIPRYYTSGFYY</sequence>
<dbReference type="PANTHER" id="PTHR10380">
    <property type="entry name" value="CUTICLE PROTEIN"/>
    <property type="match status" value="1"/>
</dbReference>
<feature type="chain" id="PRO_5026966860" evidence="2">
    <location>
        <begin position="20"/>
        <end position="215"/>
    </location>
</feature>
<evidence type="ECO:0000256" key="1">
    <source>
        <dbReference type="PROSITE-ProRule" id="PRU00497"/>
    </source>
</evidence>
<keyword evidence="1" id="KW-0193">Cuticle</keyword>
<gene>
    <name evidence="4" type="primary">LOC115632631</name>
</gene>
<dbReference type="InterPro" id="IPR000618">
    <property type="entry name" value="Insect_cuticle"/>
</dbReference>
<dbReference type="AlphaFoldDB" id="A0A6J2UB33"/>
<organism evidence="3 4">
    <name type="scientific">Drosophila lebanonensis</name>
    <name type="common">Fruit fly</name>
    <name type="synonym">Scaptodrosophila lebanonensis</name>
    <dbReference type="NCBI Taxonomy" id="7225"/>
    <lineage>
        <taxon>Eukaryota</taxon>
        <taxon>Metazoa</taxon>
        <taxon>Ecdysozoa</taxon>
        <taxon>Arthropoda</taxon>
        <taxon>Hexapoda</taxon>
        <taxon>Insecta</taxon>
        <taxon>Pterygota</taxon>
        <taxon>Neoptera</taxon>
        <taxon>Endopterygota</taxon>
        <taxon>Diptera</taxon>
        <taxon>Brachycera</taxon>
        <taxon>Muscomorpha</taxon>
        <taxon>Ephydroidea</taxon>
        <taxon>Drosophilidae</taxon>
        <taxon>Scaptodrosophila</taxon>
    </lineage>
</organism>
<dbReference type="CTD" id="39814"/>
<accession>A0A6J2UB33</accession>
<proteinExistence type="predicted"/>
<keyword evidence="2" id="KW-0732">Signal</keyword>
<dbReference type="Proteomes" id="UP000504634">
    <property type="component" value="Unplaced"/>
</dbReference>
<dbReference type="Pfam" id="PF00379">
    <property type="entry name" value="Chitin_bind_4"/>
    <property type="match status" value="1"/>
</dbReference>
<feature type="signal peptide" evidence="2">
    <location>
        <begin position="1"/>
        <end position="19"/>
    </location>
</feature>
<evidence type="ECO:0000313" key="3">
    <source>
        <dbReference type="Proteomes" id="UP000504634"/>
    </source>
</evidence>
<dbReference type="OrthoDB" id="6515429at2759"/>
<protein>
    <submittedName>
        <fullName evidence="4">Cuticle protein 7</fullName>
    </submittedName>
</protein>